<organism evidence="2 3">
    <name type="scientific">Artemisia annua</name>
    <name type="common">Sweet wormwood</name>
    <dbReference type="NCBI Taxonomy" id="35608"/>
    <lineage>
        <taxon>Eukaryota</taxon>
        <taxon>Viridiplantae</taxon>
        <taxon>Streptophyta</taxon>
        <taxon>Embryophyta</taxon>
        <taxon>Tracheophyta</taxon>
        <taxon>Spermatophyta</taxon>
        <taxon>Magnoliopsida</taxon>
        <taxon>eudicotyledons</taxon>
        <taxon>Gunneridae</taxon>
        <taxon>Pentapetalae</taxon>
        <taxon>asterids</taxon>
        <taxon>campanulids</taxon>
        <taxon>Asterales</taxon>
        <taxon>Asteraceae</taxon>
        <taxon>Asteroideae</taxon>
        <taxon>Anthemideae</taxon>
        <taxon>Artemisiinae</taxon>
        <taxon>Artemisia</taxon>
    </lineage>
</organism>
<feature type="region of interest" description="Disordered" evidence="1">
    <location>
        <begin position="239"/>
        <end position="300"/>
    </location>
</feature>
<evidence type="ECO:0000313" key="2">
    <source>
        <dbReference type="EMBL" id="PWA43145.1"/>
    </source>
</evidence>
<dbReference type="Pfam" id="PF05097">
    <property type="entry name" value="DUF688"/>
    <property type="match status" value="2"/>
</dbReference>
<feature type="compositionally biased region" description="Polar residues" evidence="1">
    <location>
        <begin position="467"/>
        <end position="482"/>
    </location>
</feature>
<evidence type="ECO:0000313" key="3">
    <source>
        <dbReference type="Proteomes" id="UP000245207"/>
    </source>
</evidence>
<evidence type="ECO:0000256" key="1">
    <source>
        <dbReference type="SAM" id="MobiDB-lite"/>
    </source>
</evidence>
<dbReference type="InterPro" id="IPR007789">
    <property type="entry name" value="DUF688"/>
</dbReference>
<sequence length="497" mass="55954">MEDKKLNFNRPLLSVRRNPSKLANIQKDARRKNDTSAPTLLPNPSYKSELHSGPLRDAGTVPFVWEQSPGRPKDERQQQKYPIVPKLPPGRISRPKKQDLDITTNEANGLRKDPSESSKDSRSRDDDHDSHDDVFMDSLDILPQDEYVPKVPQPVPRKEMIKEKPREVKKVVNRENEKPQLTYGPNFLQLNDNDDEDSESDFDEHENMSFKVCGLLPQFCLKGSIGLLNPVPGLSVRTKMPVSSTNRRRAASSSANSQPARVASYEHKSPVKHQKDETVRVSESTEATNQLNSRKPEGTELYDRLQGRGTSNNLIESFPPPVSERKEVNPQNKVLVSFKELLAYENEKEAEPQSPMFEKTLYVDTIHKVETIKPELKENDAGIFEISHIPAGSFKSDVLANKLKPDKEMIKDTGVCKDPKVDKKVKAAQKNGLELPAPPPLPKSPSDSWLWRTLPSVSSKTTSSRSNPKYTSNTTAMVDKNVQSRFPQGLLLPISET</sequence>
<protein>
    <submittedName>
        <fullName evidence="2">Uncharacterized protein</fullName>
    </submittedName>
</protein>
<feature type="compositionally biased region" description="Basic and acidic residues" evidence="1">
    <location>
        <begin position="264"/>
        <end position="280"/>
    </location>
</feature>
<dbReference type="OrthoDB" id="677721at2759"/>
<proteinExistence type="predicted"/>
<dbReference type="PANTHER" id="PTHR33671:SF16">
    <property type="match status" value="1"/>
</dbReference>
<feature type="compositionally biased region" description="Basic and acidic residues" evidence="1">
    <location>
        <begin position="109"/>
        <end position="134"/>
    </location>
</feature>
<feature type="compositionally biased region" description="Low complexity" evidence="1">
    <location>
        <begin position="444"/>
        <end position="466"/>
    </location>
</feature>
<feature type="region of interest" description="Disordered" evidence="1">
    <location>
        <begin position="430"/>
        <end position="482"/>
    </location>
</feature>
<reference evidence="2 3" key="1">
    <citation type="journal article" date="2018" name="Mol. Plant">
        <title>The genome of Artemisia annua provides insight into the evolution of Asteraceae family and artemisinin biosynthesis.</title>
        <authorList>
            <person name="Shen Q."/>
            <person name="Zhang L."/>
            <person name="Liao Z."/>
            <person name="Wang S."/>
            <person name="Yan T."/>
            <person name="Shi P."/>
            <person name="Liu M."/>
            <person name="Fu X."/>
            <person name="Pan Q."/>
            <person name="Wang Y."/>
            <person name="Lv Z."/>
            <person name="Lu X."/>
            <person name="Zhang F."/>
            <person name="Jiang W."/>
            <person name="Ma Y."/>
            <person name="Chen M."/>
            <person name="Hao X."/>
            <person name="Li L."/>
            <person name="Tang Y."/>
            <person name="Lv G."/>
            <person name="Zhou Y."/>
            <person name="Sun X."/>
            <person name="Brodelius P.E."/>
            <person name="Rose J.K.C."/>
            <person name="Tang K."/>
        </authorList>
    </citation>
    <scope>NUCLEOTIDE SEQUENCE [LARGE SCALE GENOMIC DNA]</scope>
    <source>
        <strain evidence="3">cv. Huhao1</strain>
        <tissue evidence="2">Leaf</tissue>
    </source>
</reference>
<comment type="caution">
    <text evidence="2">The sequence shown here is derived from an EMBL/GenBank/DDBJ whole genome shotgun (WGS) entry which is preliminary data.</text>
</comment>
<accession>A0A2U1L2D0</accession>
<dbReference type="EMBL" id="PKPP01011998">
    <property type="protein sequence ID" value="PWA43145.1"/>
    <property type="molecule type" value="Genomic_DNA"/>
</dbReference>
<dbReference type="Proteomes" id="UP000245207">
    <property type="component" value="Unassembled WGS sequence"/>
</dbReference>
<dbReference type="AlphaFoldDB" id="A0A2U1L2D0"/>
<feature type="compositionally biased region" description="Acidic residues" evidence="1">
    <location>
        <begin position="192"/>
        <end position="202"/>
    </location>
</feature>
<feature type="compositionally biased region" description="Basic and acidic residues" evidence="1">
    <location>
        <begin position="156"/>
        <end position="178"/>
    </location>
</feature>
<feature type="compositionally biased region" description="Polar residues" evidence="1">
    <location>
        <begin position="281"/>
        <end position="293"/>
    </location>
</feature>
<gene>
    <name evidence="2" type="ORF">CTI12_AA407660</name>
</gene>
<dbReference type="PANTHER" id="PTHR33671">
    <property type="entry name" value="N-METHYLTRANSFERASE, PUTATIVE (DUF688)-RELATED"/>
    <property type="match status" value="1"/>
</dbReference>
<dbReference type="STRING" id="35608.A0A2U1L2D0"/>
<feature type="region of interest" description="Disordered" evidence="1">
    <location>
        <begin position="1"/>
        <end position="202"/>
    </location>
</feature>
<name>A0A2U1L2D0_ARTAN</name>
<keyword evidence="3" id="KW-1185">Reference proteome</keyword>